<sequence>MVGILAGYWAAGADGEAGPSVAVVLLSAALVWFAAVAVRLAVIDIRTRRLPNTLVLPSYPVAGMLLAGAALAAGEPDRVSAMLVGAAALWIGFFALRLLSPAGMGFGDVKLAGLLGLYLGFLGPGHVLAGVVAAFVFGGLWGVALILARRGTASSTVAFGPFLLLGAAVAMLAPALQ</sequence>
<feature type="transmembrane region" description="Helical" evidence="3">
    <location>
        <begin position="54"/>
        <end position="73"/>
    </location>
</feature>
<dbReference type="RefSeq" id="WP_255866170.1">
    <property type="nucleotide sequence ID" value="NZ_CP104263.1"/>
</dbReference>
<comment type="caution">
    <text evidence="5">The sequence shown here is derived from an EMBL/GenBank/DDBJ whole genome shotgun (WGS) entry which is preliminary data.</text>
</comment>
<dbReference type="PANTHER" id="PTHR30487">
    <property type="entry name" value="TYPE 4 PREPILIN-LIKE PROTEINS LEADER PEPTIDE-PROCESSING ENZYME"/>
    <property type="match status" value="1"/>
</dbReference>
<dbReference type="InterPro" id="IPR014032">
    <property type="entry name" value="Peptidase_A24A_bac"/>
</dbReference>
<dbReference type="InterPro" id="IPR000045">
    <property type="entry name" value="Prepilin_IV_endopep_pep"/>
</dbReference>
<dbReference type="InterPro" id="IPR050882">
    <property type="entry name" value="Prepilin_peptidase/N-MTase"/>
</dbReference>
<reference evidence="5 6" key="1">
    <citation type="submission" date="2022-07" db="EMBL/GenBank/DDBJ databases">
        <title>Novel species in genus Arthrobacter.</title>
        <authorList>
            <person name="Liu Y."/>
        </authorList>
    </citation>
    <scope>NUCLEOTIDE SEQUENCE [LARGE SCALE GENOMIC DNA]</scope>
    <source>
        <strain evidence="6">zg-Y859</strain>
    </source>
</reference>
<feature type="transmembrane region" description="Helical" evidence="3">
    <location>
        <begin position="157"/>
        <end position="176"/>
    </location>
</feature>
<keyword evidence="3" id="KW-1133">Transmembrane helix</keyword>
<evidence type="ECO:0000256" key="2">
    <source>
        <dbReference type="RuleBase" id="RU003793"/>
    </source>
</evidence>
<protein>
    <submittedName>
        <fullName evidence="5">A24 family peptidase</fullName>
    </submittedName>
</protein>
<comment type="similarity">
    <text evidence="1 2">Belongs to the peptidase A24 family.</text>
</comment>
<gene>
    <name evidence="5" type="ORF">NNX28_13875</name>
</gene>
<dbReference type="Gene3D" id="1.20.120.1220">
    <property type="match status" value="1"/>
</dbReference>
<evidence type="ECO:0000313" key="5">
    <source>
        <dbReference type="EMBL" id="MCQ1951011.1"/>
    </source>
</evidence>
<feature type="transmembrane region" description="Helical" evidence="3">
    <location>
        <begin position="20"/>
        <end position="42"/>
    </location>
</feature>
<dbReference type="PRINTS" id="PR00864">
    <property type="entry name" value="PREPILNPTASE"/>
</dbReference>
<dbReference type="Pfam" id="PF01478">
    <property type="entry name" value="Peptidase_A24"/>
    <property type="match status" value="1"/>
</dbReference>
<keyword evidence="3" id="KW-0812">Transmembrane</keyword>
<evidence type="ECO:0000256" key="3">
    <source>
        <dbReference type="SAM" id="Phobius"/>
    </source>
</evidence>
<proteinExistence type="inferred from homology"/>
<keyword evidence="3" id="KW-0472">Membrane</keyword>
<name>A0ABT1NWQ5_9MICC</name>
<dbReference type="Proteomes" id="UP001206924">
    <property type="component" value="Unassembled WGS sequence"/>
</dbReference>
<organism evidence="5 6">
    <name type="scientific">Arthrobacter jinronghuae</name>
    <dbReference type="NCBI Taxonomy" id="2964609"/>
    <lineage>
        <taxon>Bacteria</taxon>
        <taxon>Bacillati</taxon>
        <taxon>Actinomycetota</taxon>
        <taxon>Actinomycetes</taxon>
        <taxon>Micrococcales</taxon>
        <taxon>Micrococcaceae</taxon>
        <taxon>Arthrobacter</taxon>
    </lineage>
</organism>
<feature type="domain" description="Prepilin type IV endopeptidase peptidase" evidence="4">
    <location>
        <begin position="33"/>
        <end position="142"/>
    </location>
</feature>
<dbReference type="PANTHER" id="PTHR30487:SF0">
    <property type="entry name" value="PREPILIN LEADER PEPTIDASE_N-METHYLTRANSFERASE-RELATED"/>
    <property type="match status" value="1"/>
</dbReference>
<feature type="transmembrane region" description="Helical" evidence="3">
    <location>
        <begin position="79"/>
        <end position="99"/>
    </location>
</feature>
<evidence type="ECO:0000313" key="6">
    <source>
        <dbReference type="Proteomes" id="UP001206924"/>
    </source>
</evidence>
<evidence type="ECO:0000256" key="1">
    <source>
        <dbReference type="ARBA" id="ARBA00005801"/>
    </source>
</evidence>
<accession>A0ABT1NWQ5</accession>
<dbReference type="EMBL" id="JANFLP010000014">
    <property type="protein sequence ID" value="MCQ1951011.1"/>
    <property type="molecule type" value="Genomic_DNA"/>
</dbReference>
<evidence type="ECO:0000259" key="4">
    <source>
        <dbReference type="Pfam" id="PF01478"/>
    </source>
</evidence>
<feature type="transmembrane region" description="Helical" evidence="3">
    <location>
        <begin position="111"/>
        <end position="137"/>
    </location>
</feature>
<keyword evidence="6" id="KW-1185">Reference proteome</keyword>